<gene>
    <name evidence="1" type="ORF">A2845_04885</name>
</gene>
<comment type="caution">
    <text evidence="1">The sequence shown here is derived from an EMBL/GenBank/DDBJ whole genome shotgun (WGS) entry which is preliminary data.</text>
</comment>
<protein>
    <submittedName>
        <fullName evidence="1">Uncharacterized protein</fullName>
    </submittedName>
</protein>
<evidence type="ECO:0000313" key="2">
    <source>
        <dbReference type="Proteomes" id="UP000177122"/>
    </source>
</evidence>
<reference evidence="1 2" key="1">
    <citation type="journal article" date="2016" name="Nat. Commun.">
        <title>Thousands of microbial genomes shed light on interconnected biogeochemical processes in an aquifer system.</title>
        <authorList>
            <person name="Anantharaman K."/>
            <person name="Brown C.T."/>
            <person name="Hug L.A."/>
            <person name="Sharon I."/>
            <person name="Castelle C.J."/>
            <person name="Probst A.J."/>
            <person name="Thomas B.C."/>
            <person name="Singh A."/>
            <person name="Wilkins M.J."/>
            <person name="Karaoz U."/>
            <person name="Brodie E.L."/>
            <person name="Williams K.H."/>
            <person name="Hubbard S.S."/>
            <person name="Banfield J.F."/>
        </authorList>
    </citation>
    <scope>NUCLEOTIDE SEQUENCE [LARGE SCALE GENOMIC DNA]</scope>
</reference>
<dbReference type="AlphaFoldDB" id="A0A1G2CWP5"/>
<organism evidence="1 2">
    <name type="scientific">Candidatus Lloydbacteria bacterium RIFCSPHIGHO2_01_FULL_49_22</name>
    <dbReference type="NCBI Taxonomy" id="1798658"/>
    <lineage>
        <taxon>Bacteria</taxon>
        <taxon>Candidatus Lloydiibacteriota</taxon>
    </lineage>
</organism>
<dbReference type="EMBL" id="MHLI01000008">
    <property type="protein sequence ID" value="OGZ05662.1"/>
    <property type="molecule type" value="Genomic_DNA"/>
</dbReference>
<evidence type="ECO:0000313" key="1">
    <source>
        <dbReference type="EMBL" id="OGZ05662.1"/>
    </source>
</evidence>
<sequence>MLIMQREIFSPQRNPMHGLHLPTFGAFGHKIPPQKVLCFPPRDRWGEADLIKIPLAPYIERFIGEPHRHRVNELQDAYVLFVSSGNGYVHGHRIFRDCSFTIVLARKEGQYPLACIGFNVSRLRNMLTVGQIQGVSMEHWGEKRNKHITRYLLPLQWEQMLLTLVRDYAHEEGFRLIRVIPARKQAYYGRERAPKKETFIRRYEATPRALGFTKSLFGYHVYPLHP</sequence>
<dbReference type="Proteomes" id="UP000177122">
    <property type="component" value="Unassembled WGS sequence"/>
</dbReference>
<accession>A0A1G2CWP5</accession>
<proteinExistence type="predicted"/>
<name>A0A1G2CWP5_9BACT</name>